<evidence type="ECO:0000313" key="3">
    <source>
        <dbReference type="Proteomes" id="UP000657177"/>
    </source>
</evidence>
<comment type="caution">
    <text evidence="2">The sequence shown here is derived from an EMBL/GenBank/DDBJ whole genome shotgun (WGS) entry which is preliminary data.</text>
</comment>
<dbReference type="SMART" id="SM01066">
    <property type="entry name" value="CBM_25"/>
    <property type="match status" value="1"/>
</dbReference>
<dbReference type="Gene3D" id="2.60.40.10">
    <property type="entry name" value="Immunoglobulins"/>
    <property type="match status" value="1"/>
</dbReference>
<dbReference type="InterPro" id="IPR005085">
    <property type="entry name" value="CBM25"/>
</dbReference>
<dbReference type="GO" id="GO:2001070">
    <property type="term" value="F:starch binding"/>
    <property type="evidence" value="ECO:0007669"/>
    <property type="project" value="InterPro"/>
</dbReference>
<dbReference type="Pfam" id="PF16760">
    <property type="entry name" value="CBM53"/>
    <property type="match status" value="1"/>
</dbReference>
<name>A0A8J6LHE0_9FIRM</name>
<feature type="domain" description="Carbohydrate binding module family 25" evidence="1">
    <location>
        <begin position="18"/>
        <end position="100"/>
    </location>
</feature>
<organism evidence="2 3">
    <name type="scientific">Capillibacterium thermochitinicola</name>
    <dbReference type="NCBI Taxonomy" id="2699427"/>
    <lineage>
        <taxon>Bacteria</taxon>
        <taxon>Bacillati</taxon>
        <taxon>Bacillota</taxon>
        <taxon>Capillibacterium</taxon>
    </lineage>
</organism>
<dbReference type="Proteomes" id="UP000657177">
    <property type="component" value="Unassembled WGS sequence"/>
</dbReference>
<protein>
    <submittedName>
        <fullName evidence="2">Carbohydrate-binding protein</fullName>
    </submittedName>
</protein>
<gene>
    <name evidence="2" type="ORF">G5B42_00230</name>
</gene>
<keyword evidence="3" id="KW-1185">Reference proteome</keyword>
<dbReference type="CDD" id="cd02688">
    <property type="entry name" value="E_set"/>
    <property type="match status" value="1"/>
</dbReference>
<dbReference type="EMBL" id="JAAKDE010000001">
    <property type="protein sequence ID" value="MBA2131990.1"/>
    <property type="molecule type" value="Genomic_DNA"/>
</dbReference>
<dbReference type="AlphaFoldDB" id="A0A8J6LHE0"/>
<evidence type="ECO:0000259" key="1">
    <source>
        <dbReference type="SMART" id="SM01066"/>
    </source>
</evidence>
<sequence>MQEVVDGIYVEPVPITVGDEVKLKYKGILATAGAKSIYLHTGYGFDQWTDVQDIKMKKGRDGSWSASLVVNNPTRLNFCFHDGADHWDNNYGRNWSYDIHDGELTD</sequence>
<dbReference type="InterPro" id="IPR013783">
    <property type="entry name" value="Ig-like_fold"/>
</dbReference>
<reference evidence="2" key="1">
    <citation type="submission" date="2020-06" db="EMBL/GenBank/DDBJ databases">
        <title>Novel chitinolytic bacterium.</title>
        <authorList>
            <person name="Ungkulpasvich U."/>
            <person name="Kosugi A."/>
            <person name="Uke A."/>
        </authorList>
    </citation>
    <scope>NUCLEOTIDE SEQUENCE</scope>
    <source>
        <strain evidence="2">UUS1-1</strain>
    </source>
</reference>
<proteinExistence type="predicted"/>
<evidence type="ECO:0000313" key="2">
    <source>
        <dbReference type="EMBL" id="MBA2131990.1"/>
    </source>
</evidence>
<accession>A0A8J6LHE0</accession>